<evidence type="ECO:0000256" key="2">
    <source>
        <dbReference type="ARBA" id="ARBA00022448"/>
    </source>
</evidence>
<feature type="transmembrane region" description="Helical" evidence="8">
    <location>
        <begin position="185"/>
        <end position="209"/>
    </location>
</feature>
<dbReference type="AlphaFoldDB" id="W8TIJ8"/>
<dbReference type="SUPFAM" id="SSF161098">
    <property type="entry name" value="MetI-like"/>
    <property type="match status" value="1"/>
</dbReference>
<keyword evidence="10" id="KW-0150">Chloroplast</keyword>
<name>W8TIJ8_CHLSO</name>
<dbReference type="NCBIfam" id="TIGR02139">
    <property type="entry name" value="permease_CysT"/>
    <property type="match status" value="1"/>
</dbReference>
<keyword evidence="7 8" id="KW-0472">Membrane</keyword>
<keyword evidence="2 8" id="KW-0813">Transport</keyword>
<protein>
    <recommendedName>
        <fullName evidence="8">Sulfate transport system permease protein CysT</fullName>
    </recommendedName>
</protein>
<feature type="transmembrane region" description="Helical" evidence="8">
    <location>
        <begin position="112"/>
        <end position="139"/>
    </location>
</feature>
<dbReference type="InterPro" id="IPR005667">
    <property type="entry name" value="Sulph_transpt2"/>
</dbReference>
<evidence type="ECO:0000256" key="8">
    <source>
        <dbReference type="RuleBase" id="RU366001"/>
    </source>
</evidence>
<dbReference type="FunFam" id="1.10.3720.10:FF:000004">
    <property type="entry name" value="Sulfate transport system permease protein CysT"/>
    <property type="match status" value="1"/>
</dbReference>
<reference evidence="10" key="1">
    <citation type="journal article" date="2014" name="Mitochondrial DNA">
        <title>Complete genome sequence of chloroplast DNA (cpDNA) of Chlorella sorokiniana.</title>
        <authorList>
            <person name="Orsini M."/>
            <person name="Cusano R."/>
            <person name="Costelli C."/>
            <person name="Malavasi V."/>
            <person name="Concas A."/>
            <person name="Angius A."/>
            <person name="Cao G."/>
        </authorList>
    </citation>
    <scope>NUCLEOTIDE SEQUENCE</scope>
    <source>
        <strain evidence="10">Crs4</strain>
    </source>
</reference>
<comment type="similarity">
    <text evidence="8">Belongs to the binding-protein-dependent transport system permease family. CysTW subfamily.</text>
</comment>
<dbReference type="EMBL" id="KJ742376">
    <property type="protein sequence ID" value="AII02092.1"/>
    <property type="molecule type" value="Genomic_DNA"/>
</dbReference>
<comment type="function">
    <text evidence="8">Part of the ABC transporter complex (TC 3.A.1.6.1) involved in sulfate/thiosulfate import.</text>
</comment>
<proteinExistence type="inferred from homology"/>
<evidence type="ECO:0000256" key="1">
    <source>
        <dbReference type="ARBA" id="ARBA00004446"/>
    </source>
</evidence>
<dbReference type="PANTHER" id="PTHR30406">
    <property type="entry name" value="SULFATE TRANSPORT SYSTEM PERMEASE PROTEIN"/>
    <property type="match status" value="1"/>
</dbReference>
<evidence type="ECO:0000259" key="9">
    <source>
        <dbReference type="PROSITE" id="PS50928"/>
    </source>
</evidence>
<feature type="transmembrane region" description="Helical" evidence="8">
    <location>
        <begin position="249"/>
        <end position="275"/>
    </location>
</feature>
<dbReference type="GeneID" id="18887396"/>
<sequence length="326" mass="36100">MNTIFSTLLTKITLFVKKFINPILVLTNRVGPATKTLFLGLNSVSPKNESFGKGKGKGQKKAIYSTFVLNIFVIFQVFFLLILPLTVLFLGIAQTEWSEVIRKATDPIAVSAYVLTVQMALYAALLNTVFGFIITWVLTRYQFFGKKFLDAAVDLPFALPTSVAGLTLATVYGDQGWIGSFFSPFGLQIVFTKSGVLLAMIFVSFPFVIRTLQPVLQEIEQSLEEAAWSLGASPWQTFRRVILPTLWPALFTGFTLSFSRALGEFGSIVMISSNLPFKDLVASVLIYQSLEQYDYLGASVIGSVVLLIAFTTLILINAFQALKYRV</sequence>
<dbReference type="Pfam" id="PF00528">
    <property type="entry name" value="BPD_transp_1"/>
    <property type="match status" value="1"/>
</dbReference>
<dbReference type="EMBL" id="KJ397925">
    <property type="protein sequence ID" value="AHM23722.1"/>
    <property type="molecule type" value="Genomic_DNA"/>
</dbReference>
<feature type="transmembrane region" description="Helical" evidence="8">
    <location>
        <begin position="67"/>
        <end position="92"/>
    </location>
</feature>
<keyword evidence="4 8" id="KW-0812">Transmembrane</keyword>
<evidence type="ECO:0000313" key="11">
    <source>
        <dbReference type="EMBL" id="AII02092.1"/>
    </source>
</evidence>
<dbReference type="InterPro" id="IPR000515">
    <property type="entry name" value="MetI-like"/>
</dbReference>
<feature type="domain" description="ABC transmembrane type-1" evidence="9">
    <location>
        <begin position="113"/>
        <end position="317"/>
    </location>
</feature>
<dbReference type="InterPro" id="IPR035906">
    <property type="entry name" value="MetI-like_sf"/>
</dbReference>
<evidence type="ECO:0000256" key="5">
    <source>
        <dbReference type="ARBA" id="ARBA00022989"/>
    </source>
</evidence>
<feature type="transmembrane region" description="Helical" evidence="8">
    <location>
        <begin position="151"/>
        <end position="173"/>
    </location>
</feature>
<evidence type="ECO:0000256" key="4">
    <source>
        <dbReference type="ARBA" id="ARBA00022692"/>
    </source>
</evidence>
<dbReference type="InterPro" id="IPR011865">
    <property type="entry name" value="CysT_permease"/>
</dbReference>
<comment type="caution">
    <text evidence="8">Lacks conserved residue(s) required for the propagation of feature annotation.</text>
</comment>
<evidence type="ECO:0000313" key="10">
    <source>
        <dbReference type="EMBL" id="AHM23722.1"/>
    </source>
</evidence>
<organism evidence="10">
    <name type="scientific">Chlorella sorokiniana</name>
    <name type="common">Freshwater green alga</name>
    <dbReference type="NCBI Taxonomy" id="3076"/>
    <lineage>
        <taxon>Eukaryota</taxon>
        <taxon>Viridiplantae</taxon>
        <taxon>Chlorophyta</taxon>
        <taxon>core chlorophytes</taxon>
        <taxon>Trebouxiophyceae</taxon>
        <taxon>Chlorellales</taxon>
        <taxon>Chlorellaceae</taxon>
        <taxon>Chlorella clade</taxon>
        <taxon>Chlorella</taxon>
    </lineage>
</organism>
<reference evidence="11" key="2">
    <citation type="submission" date="2014-04" db="EMBL/GenBank/DDBJ databases">
        <title>Chlorella sorokiniana complete plastid genome.</title>
        <authorList>
            <person name="Fan W."/>
            <person name="Mower J.P."/>
        </authorList>
    </citation>
    <scope>NUCLEOTIDE SEQUENCE</scope>
    <source>
        <strain evidence="11">1230</strain>
    </source>
</reference>
<keyword evidence="3 8" id="KW-0934">Plastid</keyword>
<dbReference type="PROSITE" id="PS50928">
    <property type="entry name" value="ABC_TM1"/>
    <property type="match status" value="1"/>
</dbReference>
<geneLocation type="chloroplast" evidence="10"/>
<gene>
    <name evidence="10" type="primary">cysT</name>
    <name evidence="10" type="ORF">csorokcp_00047</name>
</gene>
<dbReference type="PANTHER" id="PTHR30406:SF8">
    <property type="entry name" value="SULFATE TRANSPORT SYSTEM PERMEASE PROTEIN CYST"/>
    <property type="match status" value="1"/>
</dbReference>
<evidence type="ECO:0000256" key="3">
    <source>
        <dbReference type="ARBA" id="ARBA00022640"/>
    </source>
</evidence>
<dbReference type="GO" id="GO:0031969">
    <property type="term" value="C:chloroplast membrane"/>
    <property type="evidence" value="ECO:0007669"/>
    <property type="project" value="UniProtKB-SubCell"/>
</dbReference>
<feature type="transmembrane region" description="Helical" evidence="8">
    <location>
        <begin position="295"/>
        <end position="319"/>
    </location>
</feature>
<dbReference type="CDD" id="cd06261">
    <property type="entry name" value="TM_PBP2"/>
    <property type="match status" value="1"/>
</dbReference>
<dbReference type="GO" id="GO:0015419">
    <property type="term" value="F:ABC-type sulfate transporter activity"/>
    <property type="evidence" value="ECO:0007669"/>
    <property type="project" value="UniProtKB-UniRule"/>
</dbReference>
<evidence type="ECO:0000256" key="7">
    <source>
        <dbReference type="ARBA" id="ARBA00023136"/>
    </source>
</evidence>
<keyword evidence="5 8" id="KW-1133">Transmembrane helix</keyword>
<dbReference type="Gene3D" id="1.10.3720.10">
    <property type="entry name" value="MetI-like"/>
    <property type="match status" value="1"/>
</dbReference>
<dbReference type="NCBIfam" id="TIGR00969">
    <property type="entry name" value="3a0106s02"/>
    <property type="match status" value="1"/>
</dbReference>
<evidence type="ECO:0000256" key="6">
    <source>
        <dbReference type="ARBA" id="ARBA00023032"/>
    </source>
</evidence>
<accession>W8TIJ8</accession>
<keyword evidence="6 8" id="KW-0764">Sulfate transport</keyword>
<dbReference type="GO" id="GO:0005886">
    <property type="term" value="C:plasma membrane"/>
    <property type="evidence" value="ECO:0007669"/>
    <property type="project" value="InterPro"/>
</dbReference>
<dbReference type="RefSeq" id="YP_009020848.1">
    <property type="nucleotide sequence ID" value="NC_023835.1"/>
</dbReference>
<comment type="subcellular location">
    <subcellularLocation>
        <location evidence="1">Plastid membrane</location>
        <topology evidence="1">Multi-pass membrane protein</topology>
    </subcellularLocation>
    <subcellularLocation>
        <location evidence="8">Plastid</location>
        <location evidence="8">Chloroplast membrane</location>
        <topology evidence="8">Multi-pass membrane protein</topology>
    </subcellularLocation>
</comment>